<dbReference type="SFLD" id="SFLDS00055">
    <property type="entry name" value="Pyruvoyl-Dependent_Histidine/A"/>
    <property type="match status" value="1"/>
</dbReference>
<evidence type="ECO:0000313" key="9">
    <source>
        <dbReference type="EMBL" id="PXX63181.1"/>
    </source>
</evidence>
<dbReference type="InterPro" id="IPR016105">
    <property type="entry name" value="Pyr-dep_his/arg-deCO2ase_sand"/>
</dbReference>
<evidence type="ECO:0000256" key="4">
    <source>
        <dbReference type="ARBA" id="ARBA00014727"/>
    </source>
</evidence>
<keyword evidence="5" id="KW-0210">Decarboxylase</keyword>
<sequence>MHEYGSPALARRSLLTALAVGSVAVGVSSRFGTGSAGAAPSDSTVGLRIDVAGGHGVGPTALASFDAALRAVGVANMNLIHLSSSIPSGAEVARTDRIRRQLAWGDRLYCVYSSRTAKTPGEHVAAGLGWVQREDGSGAGLFVEHDAPTGAQVELLIRASLGDMTAARDEAFGPVQLCVAEAQCVAAPATALVMAAYQTSSWD</sequence>
<dbReference type="PROSITE" id="PS51318">
    <property type="entry name" value="TAT"/>
    <property type="match status" value="1"/>
</dbReference>
<name>A0A318KCF2_9NOCA</name>
<evidence type="ECO:0000256" key="7">
    <source>
        <dbReference type="ARBA" id="ARBA00023317"/>
    </source>
</evidence>
<dbReference type="InterPro" id="IPR016104">
    <property type="entry name" value="Pyr-dep_his/arg-deCO2ase"/>
</dbReference>
<keyword evidence="6" id="KW-0456">Lyase</keyword>
<dbReference type="SFLD" id="SFLDG01170">
    <property type="entry name" value="Pyruvoyl-dependent_arginine_de"/>
    <property type="match status" value="1"/>
</dbReference>
<dbReference type="GO" id="GO:0006527">
    <property type="term" value="P:L-arginine catabolic process"/>
    <property type="evidence" value="ECO:0007669"/>
    <property type="project" value="InterPro"/>
</dbReference>
<comment type="cofactor">
    <cofactor evidence="1">
        <name>pyruvate</name>
        <dbReference type="ChEBI" id="CHEBI:15361"/>
    </cofactor>
</comment>
<accession>A0A318KCF2</accession>
<evidence type="ECO:0000256" key="1">
    <source>
        <dbReference type="ARBA" id="ARBA00001928"/>
    </source>
</evidence>
<evidence type="ECO:0000256" key="6">
    <source>
        <dbReference type="ARBA" id="ARBA00023239"/>
    </source>
</evidence>
<dbReference type="AlphaFoldDB" id="A0A318KCF2"/>
<gene>
    <name evidence="9" type="ORF">DFR70_106239</name>
</gene>
<dbReference type="PANTHER" id="PTHR40438:SF1">
    <property type="entry name" value="PYRUVOYL-DEPENDENT ARGININE DECARBOXYLASE"/>
    <property type="match status" value="1"/>
</dbReference>
<proteinExistence type="inferred from homology"/>
<evidence type="ECO:0000256" key="5">
    <source>
        <dbReference type="ARBA" id="ARBA00022793"/>
    </source>
</evidence>
<dbReference type="Gene3D" id="3.50.20.10">
    <property type="entry name" value="Pyruvoyl-Dependent Histidine Decarboxylase, subunit B"/>
    <property type="match status" value="1"/>
</dbReference>
<dbReference type="InterPro" id="IPR006311">
    <property type="entry name" value="TAT_signal"/>
</dbReference>
<dbReference type="PANTHER" id="PTHR40438">
    <property type="entry name" value="PYRUVOYL-DEPENDENT ARGININE DECARBOXYLASE"/>
    <property type="match status" value="1"/>
</dbReference>
<dbReference type="Proteomes" id="UP000247569">
    <property type="component" value="Unassembled WGS sequence"/>
</dbReference>
<evidence type="ECO:0000313" key="10">
    <source>
        <dbReference type="Proteomes" id="UP000247569"/>
    </source>
</evidence>
<protein>
    <recommendedName>
        <fullName evidence="4">Pyruvoyl-dependent arginine decarboxylase AaxB</fullName>
        <ecNumber evidence="3">4.1.1.19</ecNumber>
    </recommendedName>
</protein>
<evidence type="ECO:0000256" key="8">
    <source>
        <dbReference type="ARBA" id="ARBA00049309"/>
    </source>
</evidence>
<evidence type="ECO:0000256" key="2">
    <source>
        <dbReference type="ARBA" id="ARBA00008611"/>
    </source>
</evidence>
<dbReference type="InterPro" id="IPR002724">
    <property type="entry name" value="Pyruvoyl-dep_arg_deCO2ase"/>
</dbReference>
<dbReference type="GO" id="GO:0008792">
    <property type="term" value="F:arginine decarboxylase activity"/>
    <property type="evidence" value="ECO:0007669"/>
    <property type="project" value="UniProtKB-EC"/>
</dbReference>
<keyword evidence="7" id="KW-0670">Pyruvate</keyword>
<comment type="similarity">
    <text evidence="2">Belongs to the pyruvoyl-dependent arginine decarboxylase family.</text>
</comment>
<comment type="catalytic activity">
    <reaction evidence="8">
        <text>L-arginine + H(+) = agmatine + CO2</text>
        <dbReference type="Rhea" id="RHEA:17641"/>
        <dbReference type="ChEBI" id="CHEBI:15378"/>
        <dbReference type="ChEBI" id="CHEBI:16526"/>
        <dbReference type="ChEBI" id="CHEBI:32682"/>
        <dbReference type="ChEBI" id="CHEBI:58145"/>
        <dbReference type="EC" id="4.1.1.19"/>
    </reaction>
</comment>
<dbReference type="Pfam" id="PF01862">
    <property type="entry name" value="PvlArgDC"/>
    <property type="match status" value="1"/>
</dbReference>
<evidence type="ECO:0000256" key="3">
    <source>
        <dbReference type="ARBA" id="ARBA00012426"/>
    </source>
</evidence>
<organism evidence="9 10">
    <name type="scientific">Nocardia tenerifensis</name>
    <dbReference type="NCBI Taxonomy" id="228006"/>
    <lineage>
        <taxon>Bacteria</taxon>
        <taxon>Bacillati</taxon>
        <taxon>Actinomycetota</taxon>
        <taxon>Actinomycetes</taxon>
        <taxon>Mycobacteriales</taxon>
        <taxon>Nocardiaceae</taxon>
        <taxon>Nocardia</taxon>
    </lineage>
</organism>
<reference evidence="9 10" key="1">
    <citation type="submission" date="2018-05" db="EMBL/GenBank/DDBJ databases">
        <title>Genomic Encyclopedia of Type Strains, Phase IV (KMG-IV): sequencing the most valuable type-strain genomes for metagenomic binning, comparative biology and taxonomic classification.</title>
        <authorList>
            <person name="Goeker M."/>
        </authorList>
    </citation>
    <scope>NUCLEOTIDE SEQUENCE [LARGE SCALE GENOMIC DNA]</scope>
    <source>
        <strain evidence="9 10">DSM 44704</strain>
    </source>
</reference>
<dbReference type="EMBL" id="QJKF01000006">
    <property type="protein sequence ID" value="PXX63181.1"/>
    <property type="molecule type" value="Genomic_DNA"/>
</dbReference>
<keyword evidence="10" id="KW-1185">Reference proteome</keyword>
<dbReference type="SUPFAM" id="SSF56271">
    <property type="entry name" value="Pyruvoyl-dependent histidine and arginine decarboxylases"/>
    <property type="match status" value="1"/>
</dbReference>
<comment type="caution">
    <text evidence="9">The sequence shown here is derived from an EMBL/GenBank/DDBJ whole genome shotgun (WGS) entry which is preliminary data.</text>
</comment>
<dbReference type="RefSeq" id="WP_246002967.1">
    <property type="nucleotide sequence ID" value="NZ_QJKF01000006.1"/>
</dbReference>
<dbReference type="EC" id="4.1.1.19" evidence="3"/>